<protein>
    <submittedName>
        <fullName evidence="2">Uncharacterized protein</fullName>
    </submittedName>
</protein>
<comment type="caution">
    <text evidence="2">The sequence shown here is derived from an EMBL/GenBank/DDBJ whole genome shotgun (WGS) entry which is preliminary data.</text>
</comment>
<proteinExistence type="predicted"/>
<feature type="compositionally biased region" description="Low complexity" evidence="1">
    <location>
        <begin position="64"/>
        <end position="74"/>
    </location>
</feature>
<reference evidence="2 3" key="1">
    <citation type="submission" date="2023-01" db="EMBL/GenBank/DDBJ databases">
        <title>Analysis of 21 Apiospora genomes using comparative genomics revels a genus with tremendous synthesis potential of carbohydrate active enzymes and secondary metabolites.</title>
        <authorList>
            <person name="Sorensen T."/>
        </authorList>
    </citation>
    <scope>NUCLEOTIDE SEQUENCE [LARGE SCALE GENOMIC DNA]</scope>
    <source>
        <strain evidence="2 3">CBS 24483</strain>
    </source>
</reference>
<feature type="region of interest" description="Disordered" evidence="1">
    <location>
        <begin position="20"/>
        <end position="76"/>
    </location>
</feature>
<name>A0ABR1QLP8_9PEZI</name>
<keyword evidence="3" id="KW-1185">Reference proteome</keyword>
<dbReference type="RefSeq" id="XP_066702975.1">
    <property type="nucleotide sequence ID" value="XM_066840348.1"/>
</dbReference>
<organism evidence="2 3">
    <name type="scientific">Apiospora aurea</name>
    <dbReference type="NCBI Taxonomy" id="335848"/>
    <lineage>
        <taxon>Eukaryota</taxon>
        <taxon>Fungi</taxon>
        <taxon>Dikarya</taxon>
        <taxon>Ascomycota</taxon>
        <taxon>Pezizomycotina</taxon>
        <taxon>Sordariomycetes</taxon>
        <taxon>Xylariomycetidae</taxon>
        <taxon>Amphisphaeriales</taxon>
        <taxon>Apiosporaceae</taxon>
        <taxon>Apiospora</taxon>
    </lineage>
</organism>
<evidence type="ECO:0000256" key="1">
    <source>
        <dbReference type="SAM" id="MobiDB-lite"/>
    </source>
</evidence>
<feature type="compositionally biased region" description="Low complexity" evidence="1">
    <location>
        <begin position="145"/>
        <end position="160"/>
    </location>
</feature>
<sequence>MAVAADNAIGIAAAVSEAYRQAHAEAPVASDEEPFSMIFPRSEEPEGRMQILRKYPEPRKRGEAPAPSAEHSSSGLVAREYCNPRKQNDCAKIHFRGVEPMPNPEEHEGSGGVLDTDKDLGPVLNNYSGILAAMSEALREARSGAPAVDTTATGADAALVAEEETTKMEKTEEEDGTGDKESGIRQRRRRNRNRDEEPNTCVQEVARATGHGYDEIIMAVQAGIDAKVHTVADLNRMAEELDCQVIDGEVRAQGVNLRRSKFGGPPKFNF</sequence>
<feature type="compositionally biased region" description="Basic and acidic residues" evidence="1">
    <location>
        <begin position="54"/>
        <end position="63"/>
    </location>
</feature>
<feature type="compositionally biased region" description="Basic and acidic residues" evidence="1">
    <location>
        <begin position="104"/>
        <end position="116"/>
    </location>
</feature>
<gene>
    <name evidence="2" type="ORF">PG986_004126</name>
</gene>
<dbReference type="GeneID" id="92073410"/>
<feature type="region of interest" description="Disordered" evidence="1">
    <location>
        <begin position="145"/>
        <end position="199"/>
    </location>
</feature>
<feature type="region of interest" description="Disordered" evidence="1">
    <location>
        <begin position="97"/>
        <end position="116"/>
    </location>
</feature>
<accession>A0ABR1QLP8</accession>
<dbReference type="Proteomes" id="UP001391051">
    <property type="component" value="Unassembled WGS sequence"/>
</dbReference>
<evidence type="ECO:0000313" key="3">
    <source>
        <dbReference type="Proteomes" id="UP001391051"/>
    </source>
</evidence>
<evidence type="ECO:0000313" key="2">
    <source>
        <dbReference type="EMBL" id="KAK7959272.1"/>
    </source>
</evidence>
<dbReference type="EMBL" id="JAQQWE010000003">
    <property type="protein sequence ID" value="KAK7959272.1"/>
    <property type="molecule type" value="Genomic_DNA"/>
</dbReference>